<dbReference type="InterPro" id="IPR002586">
    <property type="entry name" value="CobQ/CobB/MinD/ParA_Nub-bd_dom"/>
</dbReference>
<dbReference type="RefSeq" id="WP_236497705.1">
    <property type="nucleotide sequence ID" value="NZ_CP091244.1"/>
</dbReference>
<dbReference type="InterPro" id="IPR027417">
    <property type="entry name" value="P-loop_NTPase"/>
</dbReference>
<sequence length="250" mass="27992">MNTTVHFILQGKGGVGKSLIASLLTQHRIDSGCNTLPVDTDPVNKTLAAYKSLNVHEIHLLAKDSTNIDQSKFDKLIELILEHEGYEIIVDNGASSFIPLSSYLVENDVINILHDNGVRIVVHVIISGESNLLTTLQGFKEISEQFPVETDIIVWLNHYHGEIIANGKPFEEMKAYQDNKHRVFGIVTLPKQPDLFERDISTMQTERLTFDEVAGFKDGSIFGIMNKSRIHRFRKQVFSQLSVIFGGTSG</sequence>
<proteinExistence type="predicted"/>
<evidence type="ECO:0000313" key="2">
    <source>
        <dbReference type="EMBL" id="UJS23530.1"/>
    </source>
</evidence>
<evidence type="ECO:0000313" key="3">
    <source>
        <dbReference type="Proteomes" id="UP001054801"/>
    </source>
</evidence>
<accession>A0ABY3SVU5</accession>
<dbReference type="Proteomes" id="UP001054801">
    <property type="component" value="Chromosome"/>
</dbReference>
<evidence type="ECO:0000259" key="1">
    <source>
        <dbReference type="Pfam" id="PF01656"/>
    </source>
</evidence>
<organism evidence="2 3">
    <name type="scientific">Thiothrix winogradskyi</name>
    <dbReference type="NCBI Taxonomy" id="96472"/>
    <lineage>
        <taxon>Bacteria</taxon>
        <taxon>Pseudomonadati</taxon>
        <taxon>Pseudomonadota</taxon>
        <taxon>Gammaproteobacteria</taxon>
        <taxon>Thiotrichales</taxon>
        <taxon>Thiotrichaceae</taxon>
        <taxon>Thiothrix</taxon>
    </lineage>
</organism>
<feature type="domain" description="CobQ/CobB/MinD/ParA nucleotide binding" evidence="1">
    <location>
        <begin position="8"/>
        <end position="198"/>
    </location>
</feature>
<gene>
    <name evidence="2" type="ORF">L2Y54_16500</name>
</gene>
<dbReference type="Gene3D" id="3.40.50.300">
    <property type="entry name" value="P-loop containing nucleotide triphosphate hydrolases"/>
    <property type="match status" value="1"/>
</dbReference>
<dbReference type="EMBL" id="CP091244">
    <property type="protein sequence ID" value="UJS23530.1"/>
    <property type="molecule type" value="Genomic_DNA"/>
</dbReference>
<dbReference type="Pfam" id="PF01656">
    <property type="entry name" value="CbiA"/>
    <property type="match status" value="1"/>
</dbReference>
<keyword evidence="3" id="KW-1185">Reference proteome</keyword>
<reference evidence="2" key="1">
    <citation type="journal article" date="2022" name="Microorganisms">
        <title>Two New Species of Filamentous Sulfur Bacteria of the Genus Thiothrix, Thiothrix winogradskyi sp. nov. and 'Candidatus Thiothrix sulfatifontis' sp. nov.</title>
        <authorList>
            <person name="Ravin N.V."/>
            <person name="Rossetti S."/>
            <person name="Beletsky A.V."/>
            <person name="Kadnikov V.V."/>
            <person name="Rudenko T.S."/>
            <person name="Smolyakov D.D."/>
            <person name="Moskvitina M.I."/>
            <person name="Gureeva M.V."/>
            <person name="Mardanov A.V."/>
            <person name="Grabovich M.Y."/>
        </authorList>
    </citation>
    <scope>NUCLEOTIDE SEQUENCE</scope>
    <source>
        <strain evidence="2">CT3</strain>
    </source>
</reference>
<protein>
    <submittedName>
        <fullName evidence="2">Conjugal transfer protein TraL</fullName>
    </submittedName>
</protein>
<name>A0ABY3SVU5_9GAMM</name>
<dbReference type="SUPFAM" id="SSF52540">
    <property type="entry name" value="P-loop containing nucleoside triphosphate hydrolases"/>
    <property type="match status" value="1"/>
</dbReference>